<dbReference type="Proteomes" id="UP000482800">
    <property type="component" value="Unassembled WGS sequence"/>
</dbReference>
<evidence type="ECO:0000313" key="2">
    <source>
        <dbReference type="EMBL" id="GFJ80781.1"/>
    </source>
</evidence>
<protein>
    <submittedName>
        <fullName evidence="2">Uncharacterized protein</fullName>
    </submittedName>
</protein>
<comment type="caution">
    <text evidence="2">The sequence shown here is derived from an EMBL/GenBank/DDBJ whole genome shotgun (WGS) entry which is preliminary data.</text>
</comment>
<evidence type="ECO:0000313" key="3">
    <source>
        <dbReference type="Proteomes" id="UP000482800"/>
    </source>
</evidence>
<dbReference type="EMBL" id="BLPF01000002">
    <property type="protein sequence ID" value="GFJ80781.1"/>
    <property type="molecule type" value="Genomic_DNA"/>
</dbReference>
<evidence type="ECO:0000256" key="1">
    <source>
        <dbReference type="SAM" id="MobiDB-lite"/>
    </source>
</evidence>
<reference evidence="2 3" key="2">
    <citation type="submission" date="2020-03" db="EMBL/GenBank/DDBJ databases">
        <authorList>
            <person name="Ichikawa N."/>
            <person name="Kimura A."/>
            <person name="Kitahashi Y."/>
            <person name="Uohara A."/>
        </authorList>
    </citation>
    <scope>NUCLEOTIDE SEQUENCE [LARGE SCALE GENOMIC DNA]</scope>
    <source>
        <strain evidence="2 3">NBRC 108639</strain>
    </source>
</reference>
<organism evidence="2 3">
    <name type="scientific">Phytohabitans houttuyneae</name>
    <dbReference type="NCBI Taxonomy" id="1076126"/>
    <lineage>
        <taxon>Bacteria</taxon>
        <taxon>Bacillati</taxon>
        <taxon>Actinomycetota</taxon>
        <taxon>Actinomycetes</taxon>
        <taxon>Micromonosporales</taxon>
        <taxon>Micromonosporaceae</taxon>
    </lineage>
</organism>
<sequence>MGDVAGEGGADVDAGLAAFEPGGVDPGAFQQLPGDLEREPLLRVHRPRLARADAEELRVEQIGVVQEPTFAGVAGAGMVGVVVEQAGEVPAPAGGKPADGIATGGHELPQVFR</sequence>
<gene>
    <name evidence="2" type="ORF">Phou_049610</name>
</gene>
<accession>A0A6V8KEC1</accession>
<reference evidence="2 3" key="1">
    <citation type="submission" date="2020-03" db="EMBL/GenBank/DDBJ databases">
        <title>Whole genome shotgun sequence of Phytohabitans houttuyneae NBRC 108639.</title>
        <authorList>
            <person name="Komaki H."/>
            <person name="Tamura T."/>
        </authorList>
    </citation>
    <scope>NUCLEOTIDE SEQUENCE [LARGE SCALE GENOMIC DNA]</scope>
    <source>
        <strain evidence="2 3">NBRC 108639</strain>
    </source>
</reference>
<proteinExistence type="predicted"/>
<dbReference type="AlphaFoldDB" id="A0A6V8KEC1"/>
<name>A0A6V8KEC1_9ACTN</name>
<feature type="region of interest" description="Disordered" evidence="1">
    <location>
        <begin position="91"/>
        <end position="113"/>
    </location>
</feature>
<feature type="region of interest" description="Disordered" evidence="1">
    <location>
        <begin position="1"/>
        <end position="27"/>
    </location>
</feature>
<keyword evidence="3" id="KW-1185">Reference proteome</keyword>